<dbReference type="Gene3D" id="1.10.510.10">
    <property type="entry name" value="Transferase(Phosphotransferase) domain 1"/>
    <property type="match status" value="1"/>
</dbReference>
<dbReference type="PANTHER" id="PTHR24362:SF309">
    <property type="entry name" value="PROTEIN KINASE DOMAIN-CONTAINING PROTEIN"/>
    <property type="match status" value="1"/>
</dbReference>
<dbReference type="PROSITE" id="PS00108">
    <property type="entry name" value="PROTEIN_KINASE_ST"/>
    <property type="match status" value="1"/>
</dbReference>
<keyword evidence="4" id="KW-0723">Serine/threonine-protein kinase</keyword>
<dbReference type="PROSITE" id="PS00107">
    <property type="entry name" value="PROTEIN_KINASE_ATP"/>
    <property type="match status" value="1"/>
</dbReference>
<comment type="similarity">
    <text evidence="4">Belongs to the protein kinase superfamily.</text>
</comment>
<keyword evidence="2 3" id="KW-0067">ATP-binding</keyword>
<dbReference type="SMART" id="SM00220">
    <property type="entry name" value="S_TKc"/>
    <property type="match status" value="1"/>
</dbReference>
<dbReference type="Proteomes" id="UP001470230">
    <property type="component" value="Unassembled WGS sequence"/>
</dbReference>
<protein>
    <recommendedName>
        <fullName evidence="5">Protein kinase domain-containing protein</fullName>
    </recommendedName>
</protein>
<dbReference type="InterPro" id="IPR008271">
    <property type="entry name" value="Ser/Thr_kinase_AS"/>
</dbReference>
<comment type="caution">
    <text evidence="6">The sequence shown here is derived from an EMBL/GenBank/DDBJ whole genome shotgun (WGS) entry which is preliminary data.</text>
</comment>
<organism evidence="6 7">
    <name type="scientific">Tritrichomonas musculus</name>
    <dbReference type="NCBI Taxonomy" id="1915356"/>
    <lineage>
        <taxon>Eukaryota</taxon>
        <taxon>Metamonada</taxon>
        <taxon>Parabasalia</taxon>
        <taxon>Tritrichomonadida</taxon>
        <taxon>Tritrichomonadidae</taxon>
        <taxon>Tritrichomonas</taxon>
    </lineage>
</organism>
<dbReference type="EMBL" id="JAPFFF010000010">
    <property type="protein sequence ID" value="KAK8880643.1"/>
    <property type="molecule type" value="Genomic_DNA"/>
</dbReference>
<proteinExistence type="inferred from homology"/>
<keyword evidence="7" id="KW-1185">Reference proteome</keyword>
<keyword evidence="4" id="KW-0418">Kinase</keyword>
<keyword evidence="4" id="KW-0808">Transferase</keyword>
<evidence type="ECO:0000256" key="4">
    <source>
        <dbReference type="RuleBase" id="RU000304"/>
    </source>
</evidence>
<sequence length="340" mass="39326">MIGLFGNSSELIPFNTDSHKKANQSAKRLDNLIETLNDLEYHNLKDLENTLPDLNNNEDRVSVMFYEMKTLQKCVIKIPSKIHGYEIIRLLGKGSFSVVVLLKKQKTDELFAAKIFSIEDMEHKNEVDLIKKETIIIKKFNHKNIIKYHDSFTIKKNGIKKYYVLVIDYYENNLTNAIKTNQINGTNIKKIIFGITKAVDYVHLKGFSHGDIKPDNILLDSDFNPILCDFGFATNSEFSSSTRCTPHYAAPEVINMKTEPFNPKIADIWSLGVTFYTIAKRMFPYDYLKPFKQEFLNEKISFINNNSLQSIIGKCLRINVNERASIKDILHDSYFEYSLY</sequence>
<dbReference type="SUPFAM" id="SSF56112">
    <property type="entry name" value="Protein kinase-like (PK-like)"/>
    <property type="match status" value="1"/>
</dbReference>
<keyword evidence="1 3" id="KW-0547">Nucleotide-binding</keyword>
<evidence type="ECO:0000256" key="2">
    <source>
        <dbReference type="ARBA" id="ARBA00022840"/>
    </source>
</evidence>
<name>A0ABR2JPE2_9EUKA</name>
<dbReference type="PROSITE" id="PS50011">
    <property type="entry name" value="PROTEIN_KINASE_DOM"/>
    <property type="match status" value="1"/>
</dbReference>
<evidence type="ECO:0000256" key="1">
    <source>
        <dbReference type="ARBA" id="ARBA00022741"/>
    </source>
</evidence>
<reference evidence="6 7" key="1">
    <citation type="submission" date="2024-04" db="EMBL/GenBank/DDBJ databases">
        <title>Tritrichomonas musculus Genome.</title>
        <authorList>
            <person name="Alves-Ferreira E."/>
            <person name="Grigg M."/>
            <person name="Lorenzi H."/>
            <person name="Galac M."/>
        </authorList>
    </citation>
    <scope>NUCLEOTIDE SEQUENCE [LARGE SCALE GENOMIC DNA]</scope>
    <source>
        <strain evidence="6 7">EAF2021</strain>
    </source>
</reference>
<evidence type="ECO:0000256" key="3">
    <source>
        <dbReference type="PROSITE-ProRule" id="PRU10141"/>
    </source>
</evidence>
<evidence type="ECO:0000313" key="7">
    <source>
        <dbReference type="Proteomes" id="UP001470230"/>
    </source>
</evidence>
<evidence type="ECO:0000259" key="5">
    <source>
        <dbReference type="PROSITE" id="PS50011"/>
    </source>
</evidence>
<accession>A0ABR2JPE2</accession>
<feature type="binding site" evidence="3">
    <location>
        <position position="114"/>
    </location>
    <ligand>
        <name>ATP</name>
        <dbReference type="ChEBI" id="CHEBI:30616"/>
    </ligand>
</feature>
<dbReference type="InterPro" id="IPR017441">
    <property type="entry name" value="Protein_kinase_ATP_BS"/>
</dbReference>
<evidence type="ECO:0000313" key="6">
    <source>
        <dbReference type="EMBL" id="KAK8880643.1"/>
    </source>
</evidence>
<gene>
    <name evidence="6" type="ORF">M9Y10_003326</name>
</gene>
<dbReference type="InterPro" id="IPR000719">
    <property type="entry name" value="Prot_kinase_dom"/>
</dbReference>
<dbReference type="InterPro" id="IPR011009">
    <property type="entry name" value="Kinase-like_dom_sf"/>
</dbReference>
<dbReference type="PANTHER" id="PTHR24362">
    <property type="entry name" value="SERINE/THREONINE-PROTEIN KINASE NEK"/>
    <property type="match status" value="1"/>
</dbReference>
<dbReference type="Pfam" id="PF00069">
    <property type="entry name" value="Pkinase"/>
    <property type="match status" value="1"/>
</dbReference>
<feature type="domain" description="Protein kinase" evidence="5">
    <location>
        <begin position="85"/>
        <end position="335"/>
    </location>
</feature>